<dbReference type="PANTHER" id="PTHR36617">
    <property type="entry name" value="PROTEIN, PUTATIVE-RELATED"/>
    <property type="match status" value="1"/>
</dbReference>
<dbReference type="PANTHER" id="PTHR36617:SF5">
    <property type="entry name" value="OS05G0421675 PROTEIN"/>
    <property type="match status" value="1"/>
</dbReference>
<evidence type="ECO:0000313" key="1">
    <source>
        <dbReference type="EMBL" id="KAF5176850.1"/>
    </source>
</evidence>
<organism evidence="1 2">
    <name type="scientific">Thalictrum thalictroides</name>
    <name type="common">Rue-anemone</name>
    <name type="synonym">Anemone thalictroides</name>
    <dbReference type="NCBI Taxonomy" id="46969"/>
    <lineage>
        <taxon>Eukaryota</taxon>
        <taxon>Viridiplantae</taxon>
        <taxon>Streptophyta</taxon>
        <taxon>Embryophyta</taxon>
        <taxon>Tracheophyta</taxon>
        <taxon>Spermatophyta</taxon>
        <taxon>Magnoliopsida</taxon>
        <taxon>Ranunculales</taxon>
        <taxon>Ranunculaceae</taxon>
        <taxon>Thalictroideae</taxon>
        <taxon>Thalictrum</taxon>
    </lineage>
</organism>
<dbReference type="AlphaFoldDB" id="A0A7J6UXE0"/>
<keyword evidence="2" id="KW-1185">Reference proteome</keyword>
<sequence length="167" mass="19521">MEAVNHAANMRHLWNIISDKQTLWVQWGKLNLTRERNIWKIKTPPDCSWSWRSILKERNKATTIAIHCIGDGQRTKFWLDPWLGTGTLQDQFLEVHDSLCNKNVRVASMITNGRWTFPKHIRVHIQEIARQAEEYIQIGGGADEVVWTPSMHGEFNLKDTYEAIRKT</sequence>
<protein>
    <submittedName>
        <fullName evidence="1">Uncharacterized protein</fullName>
    </submittedName>
</protein>
<dbReference type="Proteomes" id="UP000554482">
    <property type="component" value="Unassembled WGS sequence"/>
</dbReference>
<reference evidence="1 2" key="1">
    <citation type="submission" date="2020-06" db="EMBL/GenBank/DDBJ databases">
        <title>Transcriptomic and genomic resources for Thalictrum thalictroides and T. hernandezii: Facilitating candidate gene discovery in an emerging model plant lineage.</title>
        <authorList>
            <person name="Arias T."/>
            <person name="Riano-Pachon D.M."/>
            <person name="Di Stilio V.S."/>
        </authorList>
    </citation>
    <scope>NUCLEOTIDE SEQUENCE [LARGE SCALE GENOMIC DNA]</scope>
    <source>
        <strain evidence="2">cv. WT478/WT964</strain>
        <tissue evidence="1">Leaves</tissue>
    </source>
</reference>
<name>A0A7J6UXE0_THATH</name>
<dbReference type="OrthoDB" id="1938625at2759"/>
<proteinExistence type="predicted"/>
<comment type="caution">
    <text evidence="1">The sequence shown here is derived from an EMBL/GenBank/DDBJ whole genome shotgun (WGS) entry which is preliminary data.</text>
</comment>
<accession>A0A7J6UXE0</accession>
<dbReference type="EMBL" id="JABWDY010042145">
    <property type="protein sequence ID" value="KAF5176850.1"/>
    <property type="molecule type" value="Genomic_DNA"/>
</dbReference>
<evidence type="ECO:0000313" key="2">
    <source>
        <dbReference type="Proteomes" id="UP000554482"/>
    </source>
</evidence>
<gene>
    <name evidence="1" type="ORF">FRX31_033562</name>
</gene>